<accession>A0A917M1S4</accession>
<organism evidence="2 3">
    <name type="scientific">Paenibacillus radicis</name>
    <name type="common">ex Gao et al. 2016</name>
    <dbReference type="NCBI Taxonomy" id="1737354"/>
    <lineage>
        <taxon>Bacteria</taxon>
        <taxon>Bacillati</taxon>
        <taxon>Bacillota</taxon>
        <taxon>Bacilli</taxon>
        <taxon>Bacillales</taxon>
        <taxon>Paenibacillaceae</taxon>
        <taxon>Paenibacillus</taxon>
    </lineage>
</organism>
<sequence length="373" mass="42133">MDNPRAFKREAREHVMSLIEFGIVGRGWRADFYLRIAKLLPHRFAVRAMLVRDEERGREIEQEWGVKTYRDMDSFVASGPLMFAVVSVPWEAMPDCTLELAERNIPVLTETPPASDIPGMIALYESLRKLKGRVQVAEQYLYQPLHAARIAFVNSGKLGDVSQVQVSAAHGYHGISLIRKMLGIQFENAVIQGQRFTSKIVQGPGRYGPPESEAIDDSVQDIATLRFGDKLALFDFTGDQYFSWIRRNRILVRGSHGEITDETYRYLKDFKTPISGQFRRVDTGHNGNLEGYYHQGITANDEWVYENPFVPGRLSDDEIAIATSLAKMADYVQGGPPCYALEDAMQDHYLSIMMLSAIESGEELTTATQPWAL</sequence>
<dbReference type="InterPro" id="IPR036291">
    <property type="entry name" value="NAD(P)-bd_dom_sf"/>
</dbReference>
<dbReference type="Proteomes" id="UP000600247">
    <property type="component" value="Unassembled WGS sequence"/>
</dbReference>
<evidence type="ECO:0000259" key="1">
    <source>
        <dbReference type="Pfam" id="PF01408"/>
    </source>
</evidence>
<dbReference type="GO" id="GO:0000166">
    <property type="term" value="F:nucleotide binding"/>
    <property type="evidence" value="ECO:0007669"/>
    <property type="project" value="InterPro"/>
</dbReference>
<name>A0A917M1S4_9BACL</name>
<reference evidence="2 3" key="1">
    <citation type="journal article" date="2014" name="Int. J. Syst. Evol. Microbiol.">
        <title>Complete genome sequence of Corynebacterium casei LMG S-19264T (=DSM 44701T), isolated from a smear-ripened cheese.</title>
        <authorList>
            <consortium name="US DOE Joint Genome Institute (JGI-PGF)"/>
            <person name="Walter F."/>
            <person name="Albersmeier A."/>
            <person name="Kalinowski J."/>
            <person name="Ruckert C."/>
        </authorList>
    </citation>
    <scope>NUCLEOTIDE SEQUENCE [LARGE SCALE GENOMIC DNA]</scope>
    <source>
        <strain evidence="2 3">CGMCC 1.15286</strain>
    </source>
</reference>
<dbReference type="Gene3D" id="3.40.50.720">
    <property type="entry name" value="NAD(P)-binding Rossmann-like Domain"/>
    <property type="match status" value="1"/>
</dbReference>
<dbReference type="AlphaFoldDB" id="A0A917M1S4"/>
<evidence type="ECO:0000313" key="2">
    <source>
        <dbReference type="EMBL" id="GGG69446.1"/>
    </source>
</evidence>
<dbReference type="PANTHER" id="PTHR43377">
    <property type="entry name" value="BILIVERDIN REDUCTASE A"/>
    <property type="match status" value="1"/>
</dbReference>
<protein>
    <recommendedName>
        <fullName evidence="1">Gfo/Idh/MocA-like oxidoreductase N-terminal domain-containing protein</fullName>
    </recommendedName>
</protein>
<dbReference type="InterPro" id="IPR051450">
    <property type="entry name" value="Gfo/Idh/MocA_Oxidoreductases"/>
</dbReference>
<dbReference type="Pfam" id="PF01408">
    <property type="entry name" value="GFO_IDH_MocA"/>
    <property type="match status" value="1"/>
</dbReference>
<dbReference type="InterPro" id="IPR000683">
    <property type="entry name" value="Gfo/Idh/MocA-like_OxRdtase_N"/>
</dbReference>
<proteinExistence type="predicted"/>
<dbReference type="PANTHER" id="PTHR43377:SF1">
    <property type="entry name" value="BILIVERDIN REDUCTASE A"/>
    <property type="match status" value="1"/>
</dbReference>
<dbReference type="Gene3D" id="3.30.360.10">
    <property type="entry name" value="Dihydrodipicolinate Reductase, domain 2"/>
    <property type="match status" value="1"/>
</dbReference>
<comment type="caution">
    <text evidence="2">The sequence shown here is derived from an EMBL/GenBank/DDBJ whole genome shotgun (WGS) entry which is preliminary data.</text>
</comment>
<evidence type="ECO:0000313" key="3">
    <source>
        <dbReference type="Proteomes" id="UP000600247"/>
    </source>
</evidence>
<dbReference type="SUPFAM" id="SSF51735">
    <property type="entry name" value="NAD(P)-binding Rossmann-fold domains"/>
    <property type="match status" value="1"/>
</dbReference>
<feature type="domain" description="Gfo/Idh/MocA-like oxidoreductase N-terminal" evidence="1">
    <location>
        <begin position="19"/>
        <end position="137"/>
    </location>
</feature>
<gene>
    <name evidence="2" type="ORF">GCM10010918_25770</name>
</gene>
<keyword evidence="3" id="KW-1185">Reference proteome</keyword>
<dbReference type="EMBL" id="BMHY01000004">
    <property type="protein sequence ID" value="GGG69446.1"/>
    <property type="molecule type" value="Genomic_DNA"/>
</dbReference>